<dbReference type="PANTHER" id="PTHR32552:SF68">
    <property type="entry name" value="FERRICHROME OUTER MEMBRANE TRANSPORTER_PHAGE RECEPTOR"/>
    <property type="match status" value="1"/>
</dbReference>
<evidence type="ECO:0000256" key="7">
    <source>
        <dbReference type="ARBA" id="ARBA00023004"/>
    </source>
</evidence>
<dbReference type="GO" id="GO:0009279">
    <property type="term" value="C:cell outer membrane"/>
    <property type="evidence" value="ECO:0007669"/>
    <property type="project" value="UniProtKB-SubCell"/>
</dbReference>
<evidence type="ECO:0000259" key="16">
    <source>
        <dbReference type="Pfam" id="PF00593"/>
    </source>
</evidence>
<feature type="signal peptide" evidence="15">
    <location>
        <begin position="1"/>
        <end position="29"/>
    </location>
</feature>
<name>A0A917CYA4_9GAMM</name>
<dbReference type="InterPro" id="IPR000531">
    <property type="entry name" value="Beta-barrel_TonB"/>
</dbReference>
<comment type="subcellular location">
    <subcellularLocation>
        <location evidence="1 12">Cell outer membrane</location>
        <topology evidence="1 12">Multi-pass membrane protein</topology>
    </subcellularLocation>
</comment>
<dbReference type="InterPro" id="IPR037066">
    <property type="entry name" value="Plug_dom_sf"/>
</dbReference>
<evidence type="ECO:0000256" key="8">
    <source>
        <dbReference type="ARBA" id="ARBA00023065"/>
    </source>
</evidence>
<dbReference type="Pfam" id="PF07715">
    <property type="entry name" value="Plug"/>
    <property type="match status" value="1"/>
</dbReference>
<reference evidence="18" key="2">
    <citation type="submission" date="2020-09" db="EMBL/GenBank/DDBJ databases">
        <authorList>
            <person name="Sun Q."/>
            <person name="Zhou Y."/>
        </authorList>
    </citation>
    <scope>NUCLEOTIDE SEQUENCE</scope>
    <source>
        <strain evidence="18">CGMCC 1.12181</strain>
    </source>
</reference>
<keyword evidence="11 12" id="KW-0998">Cell outer membrane</keyword>
<feature type="region of interest" description="Disordered" evidence="14">
    <location>
        <begin position="264"/>
        <end position="287"/>
    </location>
</feature>
<keyword evidence="3 12" id="KW-1134">Transmembrane beta strand</keyword>
<keyword evidence="7" id="KW-0408">Iron</keyword>
<evidence type="ECO:0000256" key="3">
    <source>
        <dbReference type="ARBA" id="ARBA00022452"/>
    </source>
</evidence>
<comment type="caution">
    <text evidence="18">The sequence shown here is derived from an EMBL/GenBank/DDBJ whole genome shotgun (WGS) entry which is preliminary data.</text>
</comment>
<keyword evidence="6 15" id="KW-0732">Signal</keyword>
<keyword evidence="18" id="KW-0675">Receptor</keyword>
<keyword evidence="2 12" id="KW-0813">Transport</keyword>
<keyword evidence="10 12" id="KW-0472">Membrane</keyword>
<protein>
    <submittedName>
        <fullName evidence="18">TonB-dependent receptor</fullName>
    </submittedName>
</protein>
<keyword evidence="19" id="KW-1185">Reference proteome</keyword>
<dbReference type="PANTHER" id="PTHR32552">
    <property type="entry name" value="FERRICHROME IRON RECEPTOR-RELATED"/>
    <property type="match status" value="1"/>
</dbReference>
<keyword evidence="8" id="KW-0406">Ion transport</keyword>
<keyword evidence="9 13" id="KW-0798">TonB box</keyword>
<dbReference type="InterPro" id="IPR012910">
    <property type="entry name" value="Plug_dom"/>
</dbReference>
<evidence type="ECO:0000313" key="19">
    <source>
        <dbReference type="Proteomes" id="UP000605253"/>
    </source>
</evidence>
<dbReference type="CDD" id="cd01347">
    <property type="entry name" value="ligand_gated_channel"/>
    <property type="match status" value="1"/>
</dbReference>
<dbReference type="Gene3D" id="2.40.170.20">
    <property type="entry name" value="TonB-dependent receptor, beta-barrel domain"/>
    <property type="match status" value="1"/>
</dbReference>
<keyword evidence="4" id="KW-0410">Iron transport</keyword>
<evidence type="ECO:0000256" key="10">
    <source>
        <dbReference type="ARBA" id="ARBA00023136"/>
    </source>
</evidence>
<evidence type="ECO:0000256" key="14">
    <source>
        <dbReference type="SAM" id="MobiDB-lite"/>
    </source>
</evidence>
<sequence length="707" mass="79124">MPHAFKATTVHVVARLVLFAWLCSGQVYAQASDEGSDTEDDGQVTELASMEIIGHFNSRRILGFTGSAHVISSDDIEAQQTTTLLPTLNRVPGLRMEQRSPGSYRLAMRGSLIRSPFGIRNVKVYLDELSLTDAGGNTYLNLIDPASIDSIHVLKGPDGSIYGANSGGVVRLQPKGFDVLQNRGSVLLSGGSYGLKQEQLSVQRRVNADYGFSFDQAFLQSDGYRDHSALDRKTYQTAHQWRYSDSNELRFLAFYSDLHYETPGGLTESQRRENPRQSRPATAFTPSAEEQQAGIYNETLFAGVVHEARINDRLTHSISLFGSDTDFENPFITNYEFRTEKNAGLRSYFSYQDSLSADIDWEMQWGLEAQKGWNNIINYDNEQGRPGALQARDELDNIRAGLFYRGMLNIDNRWTVEGSLGLNYAAIDYVSDDDQTSESDGRISFGRIWMPRLATAYLLTDNVAVRASVSKGYSPPTLAEVRSSDNIINTELEPESGINYEVGLRWENPGRRFMADISAYHYTMDNGIVRQLRADGAEYFVNAGEIEQQGIEAALESYLITPQSDGFIQSLSMQSGLAYQHYRFGQYQVDGNDYSGNPVTAVPEWILSNTLSFDFNHSLGLNISHYYTDRIPLNDANTVLSEAYHLLQIKASWQHRLSSTLQMDVFAGINNALNEDYSLGNDINAFGNRYFNPAPGRNYYGGVTIEF</sequence>
<organism evidence="18 19">
    <name type="scientific">Marinicella pacifica</name>
    <dbReference type="NCBI Taxonomy" id="1171543"/>
    <lineage>
        <taxon>Bacteria</taxon>
        <taxon>Pseudomonadati</taxon>
        <taxon>Pseudomonadota</taxon>
        <taxon>Gammaproteobacteria</taxon>
        <taxon>Lysobacterales</taxon>
        <taxon>Marinicellaceae</taxon>
        <taxon>Marinicella</taxon>
    </lineage>
</organism>
<feature type="compositionally biased region" description="Polar residues" evidence="14">
    <location>
        <begin position="277"/>
        <end position="287"/>
    </location>
</feature>
<proteinExistence type="inferred from homology"/>
<dbReference type="InterPro" id="IPR036942">
    <property type="entry name" value="Beta-barrel_TonB_sf"/>
</dbReference>
<feature type="domain" description="TonB-dependent receptor-like beta-barrel" evidence="16">
    <location>
        <begin position="208"/>
        <end position="671"/>
    </location>
</feature>
<evidence type="ECO:0000256" key="1">
    <source>
        <dbReference type="ARBA" id="ARBA00004571"/>
    </source>
</evidence>
<evidence type="ECO:0000256" key="5">
    <source>
        <dbReference type="ARBA" id="ARBA00022692"/>
    </source>
</evidence>
<evidence type="ECO:0000256" key="6">
    <source>
        <dbReference type="ARBA" id="ARBA00022729"/>
    </source>
</evidence>
<dbReference type="Pfam" id="PF00593">
    <property type="entry name" value="TonB_dep_Rec_b-barrel"/>
    <property type="match status" value="1"/>
</dbReference>
<evidence type="ECO:0000256" key="9">
    <source>
        <dbReference type="ARBA" id="ARBA00023077"/>
    </source>
</evidence>
<evidence type="ECO:0000256" key="11">
    <source>
        <dbReference type="ARBA" id="ARBA00023237"/>
    </source>
</evidence>
<dbReference type="GO" id="GO:0015344">
    <property type="term" value="F:siderophore uptake transmembrane transporter activity"/>
    <property type="evidence" value="ECO:0007669"/>
    <property type="project" value="TreeGrafter"/>
</dbReference>
<evidence type="ECO:0000256" key="4">
    <source>
        <dbReference type="ARBA" id="ARBA00022496"/>
    </source>
</evidence>
<dbReference type="SUPFAM" id="SSF56935">
    <property type="entry name" value="Porins"/>
    <property type="match status" value="1"/>
</dbReference>
<dbReference type="Proteomes" id="UP000605253">
    <property type="component" value="Unassembled WGS sequence"/>
</dbReference>
<reference evidence="18" key="1">
    <citation type="journal article" date="2014" name="Int. J. Syst. Evol. Microbiol.">
        <title>Complete genome sequence of Corynebacterium casei LMG S-19264T (=DSM 44701T), isolated from a smear-ripened cheese.</title>
        <authorList>
            <consortium name="US DOE Joint Genome Institute (JGI-PGF)"/>
            <person name="Walter F."/>
            <person name="Albersmeier A."/>
            <person name="Kalinowski J."/>
            <person name="Ruckert C."/>
        </authorList>
    </citation>
    <scope>NUCLEOTIDE SEQUENCE</scope>
    <source>
        <strain evidence="18">CGMCC 1.12181</strain>
    </source>
</reference>
<accession>A0A917CYA4</accession>
<dbReference type="RefSeq" id="WP_188366026.1">
    <property type="nucleotide sequence ID" value="NZ_BAABJF010000013.1"/>
</dbReference>
<evidence type="ECO:0000313" key="18">
    <source>
        <dbReference type="EMBL" id="GGG02209.1"/>
    </source>
</evidence>
<evidence type="ECO:0000256" key="2">
    <source>
        <dbReference type="ARBA" id="ARBA00022448"/>
    </source>
</evidence>
<evidence type="ECO:0000256" key="15">
    <source>
        <dbReference type="SAM" id="SignalP"/>
    </source>
</evidence>
<feature type="domain" description="TonB-dependent receptor plug" evidence="17">
    <location>
        <begin position="65"/>
        <end position="169"/>
    </location>
</feature>
<keyword evidence="5 12" id="KW-0812">Transmembrane</keyword>
<dbReference type="Gene3D" id="2.170.130.10">
    <property type="entry name" value="TonB-dependent receptor, plug domain"/>
    <property type="match status" value="1"/>
</dbReference>
<comment type="similarity">
    <text evidence="12 13">Belongs to the TonB-dependent receptor family.</text>
</comment>
<evidence type="ECO:0000256" key="12">
    <source>
        <dbReference type="PROSITE-ProRule" id="PRU01360"/>
    </source>
</evidence>
<dbReference type="InterPro" id="IPR039426">
    <property type="entry name" value="TonB-dep_rcpt-like"/>
</dbReference>
<evidence type="ECO:0000259" key="17">
    <source>
        <dbReference type="Pfam" id="PF07715"/>
    </source>
</evidence>
<dbReference type="EMBL" id="BMEO01000016">
    <property type="protein sequence ID" value="GGG02209.1"/>
    <property type="molecule type" value="Genomic_DNA"/>
</dbReference>
<evidence type="ECO:0000256" key="13">
    <source>
        <dbReference type="RuleBase" id="RU003357"/>
    </source>
</evidence>
<dbReference type="AlphaFoldDB" id="A0A917CYA4"/>
<dbReference type="PROSITE" id="PS52016">
    <property type="entry name" value="TONB_DEPENDENT_REC_3"/>
    <property type="match status" value="1"/>
</dbReference>
<gene>
    <name evidence="18" type="ORF">GCM10011365_24220</name>
</gene>
<feature type="chain" id="PRO_5036972608" evidence="15">
    <location>
        <begin position="30"/>
        <end position="707"/>
    </location>
</feature>